<dbReference type="AlphaFoldDB" id="A0AAJ0BV41"/>
<proteinExistence type="predicted"/>
<evidence type="ECO:0000256" key="1">
    <source>
        <dbReference type="SAM" id="MobiDB-lite"/>
    </source>
</evidence>
<accession>A0AAJ0BV41</accession>
<dbReference type="EMBL" id="MU839025">
    <property type="protein sequence ID" value="KAK1763654.1"/>
    <property type="molecule type" value="Genomic_DNA"/>
</dbReference>
<feature type="region of interest" description="Disordered" evidence="1">
    <location>
        <begin position="1"/>
        <end position="180"/>
    </location>
</feature>
<gene>
    <name evidence="2" type="ORF">QBC33DRAFT_213233</name>
</gene>
<comment type="caution">
    <text evidence="2">The sequence shown here is derived from an EMBL/GenBank/DDBJ whole genome shotgun (WGS) entry which is preliminary data.</text>
</comment>
<feature type="compositionally biased region" description="Basic and acidic residues" evidence="1">
    <location>
        <begin position="136"/>
        <end position="151"/>
    </location>
</feature>
<sequence>MLSPHRGGKESEAAGKKQGKTGKSHSEREPRGGGDKTGHQQSTSHQQEAPSDGLELSNEGQGEPEDDGLGNNETNYHFDWRNDGSANDHATGTGASQWSAWNGEWDVQYSLKGEGPEPGNPPSSVSHASKPPSKGKQHEPRQRHIEKHTEAPPEEPSSYDQSAGASASPNVVPHGYYGEPYQYDGQLLDQFSQVSLYGDPTTQDDYVPALGYEGGSGDYDALYRHGGQQAEPPVREEPESVSRRLPFRLSRCTSLTTEAEV</sequence>
<evidence type="ECO:0000313" key="2">
    <source>
        <dbReference type="EMBL" id="KAK1763654.1"/>
    </source>
</evidence>
<name>A0AAJ0BV41_9PEZI</name>
<dbReference type="RefSeq" id="XP_060279867.1">
    <property type="nucleotide sequence ID" value="XM_060422690.1"/>
</dbReference>
<protein>
    <submittedName>
        <fullName evidence="2">Uncharacterized protein</fullName>
    </submittedName>
</protein>
<organism evidence="2 3">
    <name type="scientific">Phialemonium atrogriseum</name>
    <dbReference type="NCBI Taxonomy" id="1093897"/>
    <lineage>
        <taxon>Eukaryota</taxon>
        <taxon>Fungi</taxon>
        <taxon>Dikarya</taxon>
        <taxon>Ascomycota</taxon>
        <taxon>Pezizomycotina</taxon>
        <taxon>Sordariomycetes</taxon>
        <taxon>Sordariomycetidae</taxon>
        <taxon>Cephalothecales</taxon>
        <taxon>Cephalothecaceae</taxon>
        <taxon>Phialemonium</taxon>
    </lineage>
</organism>
<feature type="compositionally biased region" description="Polar residues" evidence="1">
    <location>
        <begin position="158"/>
        <end position="169"/>
    </location>
</feature>
<dbReference type="Proteomes" id="UP001244011">
    <property type="component" value="Unassembled WGS sequence"/>
</dbReference>
<dbReference type="GeneID" id="85305877"/>
<evidence type="ECO:0000313" key="3">
    <source>
        <dbReference type="Proteomes" id="UP001244011"/>
    </source>
</evidence>
<reference evidence="2" key="1">
    <citation type="submission" date="2023-06" db="EMBL/GenBank/DDBJ databases">
        <title>Genome-scale phylogeny and comparative genomics of the fungal order Sordariales.</title>
        <authorList>
            <consortium name="Lawrence Berkeley National Laboratory"/>
            <person name="Hensen N."/>
            <person name="Bonometti L."/>
            <person name="Westerberg I."/>
            <person name="Brannstrom I.O."/>
            <person name="Guillou S."/>
            <person name="Cros-Aarteil S."/>
            <person name="Calhoun S."/>
            <person name="Haridas S."/>
            <person name="Kuo A."/>
            <person name="Mondo S."/>
            <person name="Pangilinan J."/>
            <person name="Riley R."/>
            <person name="Labutti K."/>
            <person name="Andreopoulos B."/>
            <person name="Lipzen A."/>
            <person name="Chen C."/>
            <person name="Yanf M."/>
            <person name="Daum C."/>
            <person name="Ng V."/>
            <person name="Clum A."/>
            <person name="Steindorff A."/>
            <person name="Ohm R."/>
            <person name="Martin F."/>
            <person name="Silar P."/>
            <person name="Natvig D."/>
            <person name="Lalanne C."/>
            <person name="Gautier V."/>
            <person name="Ament-Velasquez S.L."/>
            <person name="Kruys A."/>
            <person name="Hutchinson M.I."/>
            <person name="Powell A.J."/>
            <person name="Barry K."/>
            <person name="Miller A.N."/>
            <person name="Grigoriev I.V."/>
            <person name="Debuchy R."/>
            <person name="Gladieux P."/>
            <person name="Thoren M.H."/>
            <person name="Johannesson H."/>
        </authorList>
    </citation>
    <scope>NUCLEOTIDE SEQUENCE</scope>
    <source>
        <strain evidence="2">8032-3</strain>
    </source>
</reference>
<feature type="compositionally biased region" description="Basic and acidic residues" evidence="1">
    <location>
        <begin position="233"/>
        <end position="242"/>
    </location>
</feature>
<feature type="compositionally biased region" description="Polar residues" evidence="1">
    <location>
        <begin position="39"/>
        <end position="49"/>
    </location>
</feature>
<feature type="compositionally biased region" description="Basic and acidic residues" evidence="1">
    <location>
        <begin position="24"/>
        <end position="38"/>
    </location>
</feature>
<keyword evidence="3" id="KW-1185">Reference proteome</keyword>
<feature type="region of interest" description="Disordered" evidence="1">
    <location>
        <begin position="218"/>
        <end position="245"/>
    </location>
</feature>
<feature type="compositionally biased region" description="Polar residues" evidence="1">
    <location>
        <begin position="84"/>
        <end position="100"/>
    </location>
</feature>